<dbReference type="InterPro" id="IPR034660">
    <property type="entry name" value="DinB/YfiT-like"/>
</dbReference>
<feature type="domain" description="Mycothiol-dependent maleylpyruvate isomerase metal-binding" evidence="1">
    <location>
        <begin position="9"/>
        <end position="52"/>
    </location>
</feature>
<organism evidence="2 3">
    <name type="scientific">Antrihabitans stalagmiti</name>
    <dbReference type="NCBI Taxonomy" id="2799499"/>
    <lineage>
        <taxon>Bacteria</taxon>
        <taxon>Bacillati</taxon>
        <taxon>Actinomycetota</taxon>
        <taxon>Actinomycetes</taxon>
        <taxon>Mycobacteriales</taxon>
        <taxon>Nocardiaceae</taxon>
        <taxon>Antrihabitans</taxon>
    </lineage>
</organism>
<sequence>MRADRIAALRAERTTVLDYCNALTDAEWSAPSAASGWTVQDVVAHLGATARAPFTPEIITLLRTKEIERTNDVGVAKRDDKTAAEALAEFETWSSWVIKAARPMLAPLIRRARFPIGELGTYPLGVFTSVYVYEWHLHLRHDIASALDRPVPPTDDNRMAAVVEWLLAGVEQMNKDEMRWLDAGVSLKLLGNGGGVWRIDPAGKGRLRVTEGEGPGTVAKIVAQAEEFPVWSTTRRPWRESDVTVTGDTEVGTRFLDALNIV</sequence>
<dbReference type="EMBL" id="JAEMNV010000002">
    <property type="protein sequence ID" value="MBJ8338916.1"/>
    <property type="molecule type" value="Genomic_DNA"/>
</dbReference>
<dbReference type="Proteomes" id="UP000655868">
    <property type="component" value="Unassembled WGS sequence"/>
</dbReference>
<dbReference type="Gene3D" id="1.20.120.450">
    <property type="entry name" value="dinb family like domain"/>
    <property type="match status" value="1"/>
</dbReference>
<dbReference type="GO" id="GO:0016853">
    <property type="term" value="F:isomerase activity"/>
    <property type="evidence" value="ECO:0007669"/>
    <property type="project" value="UniProtKB-KW"/>
</dbReference>
<evidence type="ECO:0000313" key="3">
    <source>
        <dbReference type="Proteomes" id="UP000655868"/>
    </source>
</evidence>
<evidence type="ECO:0000313" key="2">
    <source>
        <dbReference type="EMBL" id="MBJ8338916.1"/>
    </source>
</evidence>
<dbReference type="RefSeq" id="WP_199703547.1">
    <property type="nucleotide sequence ID" value="NZ_JAEMNV010000002.1"/>
</dbReference>
<dbReference type="GO" id="GO:0046872">
    <property type="term" value="F:metal ion binding"/>
    <property type="evidence" value="ECO:0007669"/>
    <property type="project" value="InterPro"/>
</dbReference>
<gene>
    <name evidence="2" type="ORF">JGU71_08470</name>
</gene>
<accession>A0A934NPC1</accession>
<reference evidence="2" key="1">
    <citation type="submission" date="2020-12" db="EMBL/GenBank/DDBJ databases">
        <title>Antrihabitans popcorni sp. nov. and Antrihabitans auranticaus sp. nov., isolated from a larva cave.</title>
        <authorList>
            <person name="Lee S.D."/>
            <person name="Kim I.S."/>
        </authorList>
    </citation>
    <scope>NUCLEOTIDE SEQUENCE</scope>
    <source>
        <strain evidence="2">YC3-6</strain>
    </source>
</reference>
<dbReference type="AlphaFoldDB" id="A0A934NPC1"/>
<proteinExistence type="predicted"/>
<dbReference type="Pfam" id="PF11716">
    <property type="entry name" value="MDMPI_N"/>
    <property type="match status" value="1"/>
</dbReference>
<name>A0A934NPC1_9NOCA</name>
<comment type="caution">
    <text evidence="2">The sequence shown here is derived from an EMBL/GenBank/DDBJ whole genome shotgun (WGS) entry which is preliminary data.</text>
</comment>
<keyword evidence="3" id="KW-1185">Reference proteome</keyword>
<evidence type="ECO:0000259" key="1">
    <source>
        <dbReference type="Pfam" id="PF11716"/>
    </source>
</evidence>
<dbReference type="InterPro" id="IPR024344">
    <property type="entry name" value="MDMPI_metal-binding"/>
</dbReference>
<dbReference type="SUPFAM" id="SSF109854">
    <property type="entry name" value="DinB/YfiT-like putative metalloenzymes"/>
    <property type="match status" value="1"/>
</dbReference>
<protein>
    <submittedName>
        <fullName evidence="2">Maleylpyruvate isomerase N-terminal domain-containing protein</fullName>
    </submittedName>
</protein>
<keyword evidence="2" id="KW-0413">Isomerase</keyword>